<proteinExistence type="predicted"/>
<name>A0ABN8HNX4_9NEOP</name>
<protein>
    <submittedName>
        <fullName evidence="1">Uncharacterized protein</fullName>
    </submittedName>
</protein>
<evidence type="ECO:0000313" key="2">
    <source>
        <dbReference type="Proteomes" id="UP000837857"/>
    </source>
</evidence>
<feature type="non-terminal residue" evidence="1">
    <location>
        <position position="74"/>
    </location>
</feature>
<accession>A0ABN8HNX4</accession>
<evidence type="ECO:0000313" key="1">
    <source>
        <dbReference type="EMBL" id="CAH2036837.1"/>
    </source>
</evidence>
<dbReference type="EMBL" id="OW152822">
    <property type="protein sequence ID" value="CAH2036837.1"/>
    <property type="molecule type" value="Genomic_DNA"/>
</dbReference>
<keyword evidence="2" id="KW-1185">Reference proteome</keyword>
<reference evidence="1" key="1">
    <citation type="submission" date="2022-03" db="EMBL/GenBank/DDBJ databases">
        <authorList>
            <person name="Martin H S."/>
        </authorList>
    </citation>
    <scope>NUCLEOTIDE SEQUENCE</scope>
</reference>
<dbReference type="Proteomes" id="UP000837857">
    <property type="component" value="Chromosome 10"/>
</dbReference>
<organism evidence="1 2">
    <name type="scientific">Iphiclides podalirius</name>
    <name type="common">scarce swallowtail</name>
    <dbReference type="NCBI Taxonomy" id="110791"/>
    <lineage>
        <taxon>Eukaryota</taxon>
        <taxon>Metazoa</taxon>
        <taxon>Ecdysozoa</taxon>
        <taxon>Arthropoda</taxon>
        <taxon>Hexapoda</taxon>
        <taxon>Insecta</taxon>
        <taxon>Pterygota</taxon>
        <taxon>Neoptera</taxon>
        <taxon>Endopterygota</taxon>
        <taxon>Lepidoptera</taxon>
        <taxon>Glossata</taxon>
        <taxon>Ditrysia</taxon>
        <taxon>Papilionoidea</taxon>
        <taxon>Papilionidae</taxon>
        <taxon>Papilioninae</taxon>
        <taxon>Iphiclides</taxon>
    </lineage>
</organism>
<sequence>MSREIKFSHIGIRLKEAKSVQSYSRDSVATETAASRVPLAPYAAGAHSAGRPGSRYNMQLTNLPAPCACELGSC</sequence>
<gene>
    <name evidence="1" type="ORF">IPOD504_LOCUS895</name>
</gene>